<accession>A0A486RFM1</accession>
<dbReference type="EMBL" id="CAAHCR010000028">
    <property type="protein sequence ID" value="VGM00033.1"/>
    <property type="molecule type" value="Genomic_DNA"/>
</dbReference>
<protein>
    <submittedName>
        <fullName evidence="1">Transposase</fullName>
    </submittedName>
</protein>
<proteinExistence type="predicted"/>
<sequence>MITPTGIDRKYYEFCVLNELKGALRSGDTWVKGSRRYRNFDDYLIPSDDFEKSLRDNQLPLAVPADCHEYIKSRLTLLASRLEEVNAMALAGDLPDVDISDKGVKITPLDNSVPSAASPFGDLVYGMPPHPKRGPLGKRKISYVKPVF</sequence>
<gene>
    <name evidence="1" type="ORF">SAMEA4873647_05312</name>
</gene>
<name>A0A486RFM1_KLEPN</name>
<organism evidence="1">
    <name type="scientific">Klebsiella pneumoniae</name>
    <dbReference type="NCBI Taxonomy" id="573"/>
    <lineage>
        <taxon>Bacteria</taxon>
        <taxon>Pseudomonadati</taxon>
        <taxon>Pseudomonadota</taxon>
        <taxon>Gammaproteobacteria</taxon>
        <taxon>Enterobacterales</taxon>
        <taxon>Enterobacteriaceae</taxon>
        <taxon>Klebsiella/Raoultella group</taxon>
        <taxon>Klebsiella</taxon>
        <taxon>Klebsiella pneumoniae complex</taxon>
    </lineage>
</organism>
<reference evidence="1" key="1">
    <citation type="submission" date="2019-03" db="EMBL/GenBank/DDBJ databases">
        <authorList>
            <consortium name="Pathogen Informatics"/>
        </authorList>
    </citation>
    <scope>NUCLEOTIDE SEQUENCE</scope>
    <source>
        <strain evidence="1">5012STDY7626445</strain>
    </source>
</reference>
<evidence type="ECO:0000313" key="1">
    <source>
        <dbReference type="EMBL" id="VGM00033.1"/>
    </source>
</evidence>
<dbReference type="AlphaFoldDB" id="A0A486RFM1"/>